<gene>
    <name evidence="1" type="ORF">PLEPLA_LOCUS45453</name>
</gene>
<keyword evidence="2" id="KW-1185">Reference proteome</keyword>
<sequence length="165" mass="18026">MRADQFSCQPPGRYSQRAVRTIVAVAVVASRFYRSGWVSDLHPVYGTGRSAVCERLAGRCFHGLRASLVDGLWSRNPEGAEPSNLTAQPSCRHTRGLATTDPLIGFTGQLGPNSGFCTHELGWFLESLRSSHCYLLSEAASWRTGPLGMEISGARERGVNLDRSE</sequence>
<protein>
    <submittedName>
        <fullName evidence="1">Uncharacterized protein</fullName>
    </submittedName>
</protein>
<dbReference type="Proteomes" id="UP001153269">
    <property type="component" value="Unassembled WGS sequence"/>
</dbReference>
<comment type="caution">
    <text evidence="1">The sequence shown here is derived from an EMBL/GenBank/DDBJ whole genome shotgun (WGS) entry which is preliminary data.</text>
</comment>
<accession>A0A9N7VXJ0</accession>
<name>A0A9N7VXJ0_PLEPL</name>
<reference evidence="1" key="1">
    <citation type="submission" date="2020-03" db="EMBL/GenBank/DDBJ databases">
        <authorList>
            <person name="Weist P."/>
        </authorList>
    </citation>
    <scope>NUCLEOTIDE SEQUENCE</scope>
</reference>
<evidence type="ECO:0000313" key="1">
    <source>
        <dbReference type="EMBL" id="CAB1457629.1"/>
    </source>
</evidence>
<dbReference type="EMBL" id="CADEAL010004351">
    <property type="protein sequence ID" value="CAB1457629.1"/>
    <property type="molecule type" value="Genomic_DNA"/>
</dbReference>
<dbReference type="AlphaFoldDB" id="A0A9N7VXJ0"/>
<organism evidence="1 2">
    <name type="scientific">Pleuronectes platessa</name>
    <name type="common">European plaice</name>
    <dbReference type="NCBI Taxonomy" id="8262"/>
    <lineage>
        <taxon>Eukaryota</taxon>
        <taxon>Metazoa</taxon>
        <taxon>Chordata</taxon>
        <taxon>Craniata</taxon>
        <taxon>Vertebrata</taxon>
        <taxon>Euteleostomi</taxon>
        <taxon>Actinopterygii</taxon>
        <taxon>Neopterygii</taxon>
        <taxon>Teleostei</taxon>
        <taxon>Neoteleostei</taxon>
        <taxon>Acanthomorphata</taxon>
        <taxon>Carangaria</taxon>
        <taxon>Pleuronectiformes</taxon>
        <taxon>Pleuronectoidei</taxon>
        <taxon>Pleuronectidae</taxon>
        <taxon>Pleuronectes</taxon>
    </lineage>
</organism>
<evidence type="ECO:0000313" key="2">
    <source>
        <dbReference type="Proteomes" id="UP001153269"/>
    </source>
</evidence>
<proteinExistence type="predicted"/>